<reference evidence="2 3" key="1">
    <citation type="submission" date="2024-02" db="EMBL/GenBank/DDBJ databases">
        <authorList>
            <person name="Daric V."/>
            <person name="Darras S."/>
        </authorList>
    </citation>
    <scope>NUCLEOTIDE SEQUENCE [LARGE SCALE GENOMIC DNA]</scope>
</reference>
<dbReference type="EMBL" id="CAWYQH010000090">
    <property type="protein sequence ID" value="CAK8682381.1"/>
    <property type="molecule type" value="Genomic_DNA"/>
</dbReference>
<evidence type="ECO:0000313" key="2">
    <source>
        <dbReference type="EMBL" id="CAK8682381.1"/>
    </source>
</evidence>
<feature type="compositionally biased region" description="Basic and acidic residues" evidence="1">
    <location>
        <begin position="60"/>
        <end position="76"/>
    </location>
</feature>
<evidence type="ECO:0000313" key="3">
    <source>
        <dbReference type="Proteomes" id="UP001642483"/>
    </source>
</evidence>
<sequence>MQQVVAIYINSPDNILASLLDPRFKNSWIEDDVEKEEAIRLLKTQVASRLGKDDEDSCSTEEHSRLKKEKTEKFNK</sequence>
<organism evidence="2 3">
    <name type="scientific">Clavelina lepadiformis</name>
    <name type="common">Light-bulb sea squirt</name>
    <name type="synonym">Ascidia lepadiformis</name>
    <dbReference type="NCBI Taxonomy" id="159417"/>
    <lineage>
        <taxon>Eukaryota</taxon>
        <taxon>Metazoa</taxon>
        <taxon>Chordata</taxon>
        <taxon>Tunicata</taxon>
        <taxon>Ascidiacea</taxon>
        <taxon>Aplousobranchia</taxon>
        <taxon>Clavelinidae</taxon>
        <taxon>Clavelina</taxon>
    </lineage>
</organism>
<keyword evidence="3" id="KW-1185">Reference proteome</keyword>
<comment type="caution">
    <text evidence="2">The sequence shown here is derived from an EMBL/GenBank/DDBJ whole genome shotgun (WGS) entry which is preliminary data.</text>
</comment>
<dbReference type="Proteomes" id="UP001642483">
    <property type="component" value="Unassembled WGS sequence"/>
</dbReference>
<protein>
    <submittedName>
        <fullName evidence="2">Uncharacterized protein</fullName>
    </submittedName>
</protein>
<gene>
    <name evidence="2" type="ORF">CVLEPA_LOCUS13049</name>
</gene>
<proteinExistence type="predicted"/>
<name>A0ABP0FV28_CLALP</name>
<feature type="region of interest" description="Disordered" evidence="1">
    <location>
        <begin position="52"/>
        <end position="76"/>
    </location>
</feature>
<accession>A0ABP0FV28</accession>
<evidence type="ECO:0000256" key="1">
    <source>
        <dbReference type="SAM" id="MobiDB-lite"/>
    </source>
</evidence>